<dbReference type="GeneID" id="57753868"/>
<keyword evidence="2" id="KW-1133">Transmembrane helix</keyword>
<feature type="transmembrane region" description="Helical" evidence="2">
    <location>
        <begin position="5"/>
        <end position="21"/>
    </location>
</feature>
<feature type="region of interest" description="Disordered" evidence="1">
    <location>
        <begin position="87"/>
        <end position="117"/>
    </location>
</feature>
<gene>
    <name evidence="3" type="ORF">TPHV1_320015</name>
</gene>
<organism evidence="3 4">
    <name type="scientific">Treponema phagedenis</name>
    <dbReference type="NCBI Taxonomy" id="162"/>
    <lineage>
        <taxon>Bacteria</taxon>
        <taxon>Pseudomonadati</taxon>
        <taxon>Spirochaetota</taxon>
        <taxon>Spirochaetia</taxon>
        <taxon>Spirochaetales</taxon>
        <taxon>Treponemataceae</taxon>
        <taxon>Treponema</taxon>
    </lineage>
</organism>
<sequence>MPGKLLYFIFIVLAVTLFAGFNMENRCNVSLIFHTFENIPIFITVMFSFLLGSIMTLPFLIRRRPKTKDEVLPGVETVTLKKEKKGWFGRNKEKQQQADVSNTLNTPSETWTENADI</sequence>
<keyword evidence="2" id="KW-0472">Membrane</keyword>
<dbReference type="Proteomes" id="UP000042527">
    <property type="component" value="Unassembled WGS sequence"/>
</dbReference>
<keyword evidence="4" id="KW-1185">Reference proteome</keyword>
<accession>A0A0B7GXU3</accession>
<evidence type="ECO:0000313" key="4">
    <source>
        <dbReference type="Proteomes" id="UP000042527"/>
    </source>
</evidence>
<evidence type="ECO:0000256" key="2">
    <source>
        <dbReference type="SAM" id="Phobius"/>
    </source>
</evidence>
<feature type="compositionally biased region" description="Polar residues" evidence="1">
    <location>
        <begin position="97"/>
        <end position="117"/>
    </location>
</feature>
<evidence type="ECO:0008006" key="5">
    <source>
        <dbReference type="Google" id="ProtNLM"/>
    </source>
</evidence>
<keyword evidence="2" id="KW-0812">Transmembrane</keyword>
<dbReference type="EMBL" id="CDNC01000026">
    <property type="protein sequence ID" value="CEM62412.1"/>
    <property type="molecule type" value="Genomic_DNA"/>
</dbReference>
<reference evidence="4" key="1">
    <citation type="submission" date="2015-01" db="EMBL/GenBank/DDBJ databases">
        <authorList>
            <person name="Manzoor Shahid"/>
            <person name="Zubair Saima"/>
        </authorList>
    </citation>
    <scope>NUCLEOTIDE SEQUENCE [LARGE SCALE GENOMIC DNA]</scope>
    <source>
        <strain evidence="4">V1</strain>
    </source>
</reference>
<dbReference type="RefSeq" id="WP_002697751.1">
    <property type="nucleotide sequence ID" value="NZ_CDNC01000026.1"/>
</dbReference>
<protein>
    <recommendedName>
        <fullName evidence="5">LapA family protein</fullName>
    </recommendedName>
</protein>
<name>A0A0B7GXU3_TREPH</name>
<proteinExistence type="predicted"/>
<evidence type="ECO:0000313" key="3">
    <source>
        <dbReference type="EMBL" id="CEM62412.1"/>
    </source>
</evidence>
<feature type="transmembrane region" description="Helical" evidence="2">
    <location>
        <begin position="41"/>
        <end position="61"/>
    </location>
</feature>
<evidence type="ECO:0000256" key="1">
    <source>
        <dbReference type="SAM" id="MobiDB-lite"/>
    </source>
</evidence>
<dbReference type="AlphaFoldDB" id="A0A0B7GXU3"/>